<keyword evidence="2" id="KW-0472">Membrane</keyword>
<dbReference type="Proteomes" id="UP000061018">
    <property type="component" value="Chromosome"/>
</dbReference>
<proteinExistence type="predicted"/>
<evidence type="ECO:0000256" key="2">
    <source>
        <dbReference type="SAM" id="Phobius"/>
    </source>
</evidence>
<name>A0A0K2AJN1_STRA7</name>
<organism evidence="3 4">
    <name type="scientific">Streptomyces ambofaciens (strain ATCC 23877 / 3486 / DSM 40053 / JCM 4204 / NBRC 12836 / NRRL B-2516)</name>
    <dbReference type="NCBI Taxonomy" id="278992"/>
    <lineage>
        <taxon>Bacteria</taxon>
        <taxon>Bacillati</taxon>
        <taxon>Actinomycetota</taxon>
        <taxon>Actinomycetes</taxon>
        <taxon>Kitasatosporales</taxon>
        <taxon>Streptomycetaceae</taxon>
        <taxon>Streptomyces</taxon>
    </lineage>
</organism>
<keyword evidence="2" id="KW-1133">Transmembrane helix</keyword>
<gene>
    <name evidence="3" type="ORF">SAM23877_0241</name>
</gene>
<evidence type="ECO:0000313" key="4">
    <source>
        <dbReference type="Proteomes" id="UP000061018"/>
    </source>
</evidence>
<dbReference type="AlphaFoldDB" id="A0A0K2AJN1"/>
<accession>A0A0K2AJN1</accession>
<feature type="region of interest" description="Disordered" evidence="1">
    <location>
        <begin position="122"/>
        <end position="152"/>
    </location>
</feature>
<sequence>MWRAGWLARVAAAKSCLWFPAFVERPARGMMAAPRPGAVLFAAWPSLVAGWLCCRVGLWRLIADRDGVHLRRMWTVTFLPLSKIGRVELRRDGLLEFLGATQTPLAALFPPAWADRLMGWSRSRRPSRTGADGDGPKRRSPSAGPGGADHCQRGVRFSGAAPGGLLARRSGVYPPLTRLLLSCGLVRELGIPDRLHHAVVAPFAVAQCRGRTPP</sequence>
<reference evidence="4" key="1">
    <citation type="journal article" date="2015" name="J. Biotechnol.">
        <title>Complete genome sequence of Streptomyces ambofaciens ATCC 23877, the spiramycin producer.</title>
        <authorList>
            <person name="Thibessard A."/>
            <person name="Haas D."/>
            <person name="Gerbaud C."/>
            <person name="Aigle B."/>
            <person name="Lautru S."/>
            <person name="Pernodet J.L."/>
            <person name="Leblond P."/>
        </authorList>
    </citation>
    <scope>NUCLEOTIDE SEQUENCE [LARGE SCALE GENOMIC DNA]</scope>
    <source>
        <strain evidence="4">ATCC 23877 / 3486 / DSM 40053 / JCM 4204 / NBRC 12836 / NRRL B-2516</strain>
    </source>
</reference>
<protein>
    <submittedName>
        <fullName evidence="3">Uncharacterized protein</fullName>
    </submittedName>
</protein>
<keyword evidence="2" id="KW-0812">Transmembrane</keyword>
<feature type="transmembrane region" description="Helical" evidence="2">
    <location>
        <begin position="38"/>
        <end position="63"/>
    </location>
</feature>
<evidence type="ECO:0000313" key="3">
    <source>
        <dbReference type="EMBL" id="AKZ53290.1"/>
    </source>
</evidence>
<evidence type="ECO:0000256" key="1">
    <source>
        <dbReference type="SAM" id="MobiDB-lite"/>
    </source>
</evidence>
<dbReference type="KEGG" id="samb:SAM23877_0241"/>
<dbReference type="EMBL" id="CP012382">
    <property type="protein sequence ID" value="AKZ53290.1"/>
    <property type="molecule type" value="Genomic_DNA"/>
</dbReference>